<dbReference type="Proteomes" id="UP000188219">
    <property type="component" value="Chromosome"/>
</dbReference>
<keyword evidence="2" id="KW-0285">Flavoprotein</keyword>
<evidence type="ECO:0000313" key="10">
    <source>
        <dbReference type="Proteomes" id="UP000188219"/>
    </source>
</evidence>
<keyword evidence="6" id="KW-0560">Oxidoreductase</keyword>
<keyword evidence="4" id="KW-0274">FAD</keyword>
<sequence length="784" mass="84448">MQKQTHCQDLVLIGGGHSHLVLLQQWAKQPLPGVRLTLVSPQVQSPYSPMVPGLIAGHYSHSDIHIDLPRLCRAAGARFIHACAHNVDPLENRVSLLGRPDLAFDFLSLAVGASPCHDIPGSELAVPVKPIGQFYRYWEQLKQQVQRKHQPLKLGVIGGGAGGSELAMAIASALEEPIYSGRVELHLVQSGKKIPADFPLLARRLAARELSRLKVQAHTNWRVTEITSRGIYSDEGRFIALDKVLLCTESSAPPWLAQSGLAIDQRGFVQVDDYLRSISHPHIFAAGDVAGISSPQPKSSQVAQQQGPTLFHNVRAALQDTPLKAYRSRPRLLQRLSCGGQQAITAYRGLAAVSALFWHAKDRADRHFVDQVNHLPLSRFVRGSQACAQIVSEDNALGDGALGVDLFEQALAKLVQPEPKKASEENTINSARSIALNTATSALELPDDKLLVQHAEQLSAPVQDPWLFGRLAAQHSLSHLFAAQAEPFSAQALVTLPTQLPNASPALASRDLQLILDGAARELNQYDCALTGGQLLEGPVAQIGLTLNGSGDRGSVAAQNGVCAGDCLILTKPLGNGALFAAQAQGKAHARWLQQALDTMLQSNLTAANIFVRNGVRSMTSVHRAGLLGQILEMLHWHPQPLDGVVKPAEVSTLGISVLTDALPFLTGATYCAEHAVLSYLHQHNARSYKAVQNPGFWQEKPHLPMLVDPQICGGLLGAVPAEHAEQCISALHAAGWRHAAVIGFADTLTEKTDAYAQTISQPIYLASGDDWKKLAAHRATVAL</sequence>
<feature type="domain" description="PurM-like N-terminal" evidence="7">
    <location>
        <begin position="442"/>
        <end position="547"/>
    </location>
</feature>
<dbReference type="PANTHER" id="PTHR42913">
    <property type="entry name" value="APOPTOSIS-INDUCING FACTOR 1"/>
    <property type="match status" value="1"/>
</dbReference>
<evidence type="ECO:0000313" key="9">
    <source>
        <dbReference type="EMBL" id="AQQ68814.1"/>
    </source>
</evidence>
<evidence type="ECO:0000256" key="3">
    <source>
        <dbReference type="ARBA" id="ARBA00022741"/>
    </source>
</evidence>
<dbReference type="GO" id="GO:0003955">
    <property type="term" value="F:NAD(P)H dehydrogenase (quinone) activity"/>
    <property type="evidence" value="ECO:0007669"/>
    <property type="project" value="TreeGrafter"/>
</dbReference>
<dbReference type="NCBIfam" id="TIGR00476">
    <property type="entry name" value="selD"/>
    <property type="match status" value="1"/>
</dbReference>
<evidence type="ECO:0000256" key="1">
    <source>
        <dbReference type="ARBA" id="ARBA00001974"/>
    </source>
</evidence>
<dbReference type="InterPro" id="IPR017584">
    <property type="entry name" value="Pyridine_nucleo_diS_OxRdtase_N"/>
</dbReference>
<evidence type="ECO:0000256" key="6">
    <source>
        <dbReference type="ARBA" id="ARBA00023002"/>
    </source>
</evidence>
<protein>
    <submittedName>
        <fullName evidence="9">Selenide, water dikinase SelD</fullName>
    </submittedName>
</protein>
<dbReference type="Gene3D" id="3.90.650.10">
    <property type="entry name" value="PurM-like C-terminal domain"/>
    <property type="match status" value="1"/>
</dbReference>
<keyword evidence="10" id="KW-1185">Reference proteome</keyword>
<dbReference type="GO" id="GO:0016301">
    <property type="term" value="F:kinase activity"/>
    <property type="evidence" value="ECO:0007669"/>
    <property type="project" value="UniProtKB-KW"/>
</dbReference>
<dbReference type="GO" id="GO:0005524">
    <property type="term" value="F:ATP binding"/>
    <property type="evidence" value="ECO:0007669"/>
    <property type="project" value="UniProtKB-KW"/>
</dbReference>
<dbReference type="InterPro" id="IPR036188">
    <property type="entry name" value="FAD/NAD-bd_sf"/>
</dbReference>
<dbReference type="KEGG" id="maga:Mag101_15125"/>
<organism evidence="9 10">
    <name type="scientific">Microbulbifer agarilyticus</name>
    <dbReference type="NCBI Taxonomy" id="260552"/>
    <lineage>
        <taxon>Bacteria</taxon>
        <taxon>Pseudomonadati</taxon>
        <taxon>Pseudomonadota</taxon>
        <taxon>Gammaproteobacteria</taxon>
        <taxon>Cellvibrionales</taxon>
        <taxon>Microbulbiferaceae</taxon>
        <taxon>Microbulbifer</taxon>
    </lineage>
</organism>
<dbReference type="Gene3D" id="3.30.1330.10">
    <property type="entry name" value="PurM-like, N-terminal domain"/>
    <property type="match status" value="1"/>
</dbReference>
<dbReference type="RefSeq" id="WP_077406820.1">
    <property type="nucleotide sequence ID" value="NZ_CP019650.1"/>
</dbReference>
<reference evidence="9" key="1">
    <citation type="submission" date="2017-02" db="EMBL/GenBank/DDBJ databases">
        <title>Genome of Microbulbifer agarilyticus GP101.</title>
        <authorList>
            <person name="Jung J."/>
            <person name="Bae S.S."/>
            <person name="Baek K."/>
        </authorList>
    </citation>
    <scope>NUCLEOTIDE SEQUENCE [LARGE SCALE GENOMIC DNA]</scope>
    <source>
        <strain evidence="9">GP101</strain>
    </source>
</reference>
<dbReference type="AlphaFoldDB" id="A0A1Q2M7Z7"/>
<proteinExistence type="predicted"/>
<dbReference type="Pfam" id="PF00586">
    <property type="entry name" value="AIRS"/>
    <property type="match status" value="1"/>
</dbReference>
<gene>
    <name evidence="9" type="ORF">Mag101_15125</name>
</gene>
<feature type="domain" description="FAD/NAD(P)-binding" evidence="8">
    <location>
        <begin position="9"/>
        <end position="307"/>
    </location>
</feature>
<dbReference type="InterPro" id="IPR023753">
    <property type="entry name" value="FAD/NAD-binding_dom"/>
</dbReference>
<dbReference type="GO" id="GO:0019646">
    <property type="term" value="P:aerobic electron transport chain"/>
    <property type="evidence" value="ECO:0007669"/>
    <property type="project" value="TreeGrafter"/>
</dbReference>
<dbReference type="InterPro" id="IPR036676">
    <property type="entry name" value="PurM-like_C_sf"/>
</dbReference>
<dbReference type="PRINTS" id="PR00411">
    <property type="entry name" value="PNDRDTASEI"/>
</dbReference>
<dbReference type="SUPFAM" id="SSF51905">
    <property type="entry name" value="FAD/NAD(P)-binding domain"/>
    <property type="match status" value="2"/>
</dbReference>
<name>A0A1Q2M7Z7_9GAMM</name>
<dbReference type="InterPro" id="IPR036921">
    <property type="entry name" value="PurM-like_N_sf"/>
</dbReference>
<dbReference type="STRING" id="260552.Mag101_15125"/>
<keyword evidence="3" id="KW-0547">Nucleotide-binding</keyword>
<dbReference type="SUPFAM" id="SSF56042">
    <property type="entry name" value="PurM C-terminal domain-like"/>
    <property type="match status" value="1"/>
</dbReference>
<dbReference type="PRINTS" id="PR00368">
    <property type="entry name" value="FADPNR"/>
</dbReference>
<accession>A0A1Q2M7Z7</accession>
<evidence type="ECO:0000256" key="2">
    <source>
        <dbReference type="ARBA" id="ARBA00022630"/>
    </source>
</evidence>
<dbReference type="InterPro" id="IPR016188">
    <property type="entry name" value="PurM-like_N"/>
</dbReference>
<evidence type="ECO:0000259" key="8">
    <source>
        <dbReference type="Pfam" id="PF07992"/>
    </source>
</evidence>
<dbReference type="NCBIfam" id="TIGR03169">
    <property type="entry name" value="Nterm_to_SelD"/>
    <property type="match status" value="1"/>
</dbReference>
<dbReference type="OrthoDB" id="9767928at2"/>
<evidence type="ECO:0000259" key="7">
    <source>
        <dbReference type="Pfam" id="PF00586"/>
    </source>
</evidence>
<evidence type="ECO:0000256" key="4">
    <source>
        <dbReference type="ARBA" id="ARBA00022827"/>
    </source>
</evidence>
<dbReference type="Pfam" id="PF07992">
    <property type="entry name" value="Pyr_redox_2"/>
    <property type="match status" value="1"/>
</dbReference>
<dbReference type="InterPro" id="IPR051169">
    <property type="entry name" value="NADH-Q_oxidoreductase"/>
</dbReference>
<dbReference type="Gene3D" id="3.50.50.100">
    <property type="match status" value="1"/>
</dbReference>
<dbReference type="PANTHER" id="PTHR42913:SF9">
    <property type="entry name" value="SLR1591 PROTEIN"/>
    <property type="match status" value="1"/>
</dbReference>
<dbReference type="SUPFAM" id="SSF55326">
    <property type="entry name" value="PurM N-terminal domain-like"/>
    <property type="match status" value="1"/>
</dbReference>
<keyword evidence="5" id="KW-0067">ATP-binding</keyword>
<dbReference type="InterPro" id="IPR004536">
    <property type="entry name" value="SPS/SelD"/>
</dbReference>
<dbReference type="EMBL" id="CP019650">
    <property type="protein sequence ID" value="AQQ68814.1"/>
    <property type="molecule type" value="Genomic_DNA"/>
</dbReference>
<comment type="cofactor">
    <cofactor evidence="1">
        <name>FAD</name>
        <dbReference type="ChEBI" id="CHEBI:57692"/>
    </cofactor>
</comment>
<evidence type="ECO:0000256" key="5">
    <source>
        <dbReference type="ARBA" id="ARBA00022840"/>
    </source>
</evidence>